<comment type="subcellular location">
    <subcellularLocation>
        <location evidence="1">Cell envelope</location>
    </subcellularLocation>
</comment>
<gene>
    <name evidence="8" type="ORF">K5I29_01910</name>
</gene>
<dbReference type="InterPro" id="IPR058627">
    <property type="entry name" value="MdtA-like_C"/>
</dbReference>
<dbReference type="RefSeq" id="WP_264434177.1">
    <property type="nucleotide sequence ID" value="NZ_CP081495.1"/>
</dbReference>
<evidence type="ECO:0000256" key="1">
    <source>
        <dbReference type="ARBA" id="ARBA00004196"/>
    </source>
</evidence>
<protein>
    <submittedName>
        <fullName evidence="8">Efflux RND transporter periplasmic adaptor subunit</fullName>
    </submittedName>
</protein>
<dbReference type="InterPro" id="IPR058792">
    <property type="entry name" value="Beta-barrel_RND_2"/>
</dbReference>
<accession>A0ABY6LZJ9</accession>
<dbReference type="Gene3D" id="2.40.30.170">
    <property type="match status" value="1"/>
</dbReference>
<dbReference type="Pfam" id="PF25954">
    <property type="entry name" value="Beta-barrel_RND_2"/>
    <property type="match status" value="1"/>
</dbReference>
<feature type="domain" description="Multidrug resistance protein MdtA-like barrel-sandwich hybrid" evidence="5">
    <location>
        <begin position="69"/>
        <end position="194"/>
    </location>
</feature>
<evidence type="ECO:0000256" key="3">
    <source>
        <dbReference type="ARBA" id="ARBA00022448"/>
    </source>
</evidence>
<feature type="domain" description="Multidrug resistance protein MdtA-like alpha-helical hairpin" evidence="4">
    <location>
        <begin position="102"/>
        <end position="165"/>
    </location>
</feature>
<dbReference type="Pfam" id="PF25876">
    <property type="entry name" value="HH_MFP_RND"/>
    <property type="match status" value="1"/>
</dbReference>
<evidence type="ECO:0000313" key="9">
    <source>
        <dbReference type="Proteomes" id="UP001163328"/>
    </source>
</evidence>
<dbReference type="EMBL" id="CP081495">
    <property type="protein sequence ID" value="UYW01706.1"/>
    <property type="molecule type" value="Genomic_DNA"/>
</dbReference>
<dbReference type="Proteomes" id="UP001163328">
    <property type="component" value="Chromosome"/>
</dbReference>
<dbReference type="PANTHER" id="PTHR30469">
    <property type="entry name" value="MULTIDRUG RESISTANCE PROTEIN MDTA"/>
    <property type="match status" value="1"/>
</dbReference>
<organism evidence="8 9">
    <name type="scientific">Flavobacterium agricola</name>
    <dbReference type="NCBI Taxonomy" id="2870839"/>
    <lineage>
        <taxon>Bacteria</taxon>
        <taxon>Pseudomonadati</taxon>
        <taxon>Bacteroidota</taxon>
        <taxon>Flavobacteriia</taxon>
        <taxon>Flavobacteriales</taxon>
        <taxon>Flavobacteriaceae</taxon>
        <taxon>Flavobacterium</taxon>
    </lineage>
</organism>
<sequence>MKKKSTFLIVLLLVALLALIFYRISKNSQAAAGAKAAPKSAAISAMVLEAQVFNDELTVSGTLEANEETTIHSEVSALVSAISFQEGTQVAKGQVLVKLVDTELKAQVAQAKNKMKLAWENLKRAKLLLEKEAISREEFEFSETDFLTAESALNIIQAQLDKTTIRAPFSGTIGLRNISAGSYITPATAITNLVNADPIKITFSIPEKYAAQVKNNTELNFTVTGNPKVYTAKVFAVEPLIDVMTRTLTIKAICANPNNELIPGSFANINLPLTTLNDALLVPAEALIPVQNGKKVFVYSQGKAKEVMVETGTRTNKDVLVIEGLKAGDTLLTSGIMMLRHDQNISVNLNK</sequence>
<dbReference type="PANTHER" id="PTHR30469:SF36">
    <property type="entry name" value="BLL3903 PROTEIN"/>
    <property type="match status" value="1"/>
</dbReference>
<evidence type="ECO:0000259" key="7">
    <source>
        <dbReference type="Pfam" id="PF25967"/>
    </source>
</evidence>
<reference evidence="8" key="1">
    <citation type="submission" date="2021-08" db="EMBL/GenBank/DDBJ databases">
        <title>Flavobacterium sp. strain CC-SYL302.</title>
        <authorList>
            <person name="Lin S.-Y."/>
            <person name="Lee T.-H."/>
            <person name="Young C.-C."/>
        </authorList>
    </citation>
    <scope>NUCLEOTIDE SEQUENCE</scope>
    <source>
        <strain evidence="8">CC-SYL302</strain>
    </source>
</reference>
<dbReference type="Pfam" id="PF25917">
    <property type="entry name" value="BSH_RND"/>
    <property type="match status" value="1"/>
</dbReference>
<feature type="domain" description="Multidrug resistance protein MdtA-like C-terminal permuted SH3" evidence="7">
    <location>
        <begin position="278"/>
        <end position="336"/>
    </location>
</feature>
<feature type="domain" description="CusB-like beta-barrel" evidence="6">
    <location>
        <begin position="201"/>
        <end position="271"/>
    </location>
</feature>
<dbReference type="InterPro" id="IPR058624">
    <property type="entry name" value="MdtA-like_HH"/>
</dbReference>
<dbReference type="NCBIfam" id="TIGR01730">
    <property type="entry name" value="RND_mfp"/>
    <property type="match status" value="1"/>
</dbReference>
<dbReference type="Pfam" id="PF25967">
    <property type="entry name" value="RND-MFP_C"/>
    <property type="match status" value="1"/>
</dbReference>
<dbReference type="Gene3D" id="1.10.287.470">
    <property type="entry name" value="Helix hairpin bin"/>
    <property type="match status" value="1"/>
</dbReference>
<proteinExistence type="inferred from homology"/>
<keyword evidence="9" id="KW-1185">Reference proteome</keyword>
<comment type="similarity">
    <text evidence="2">Belongs to the membrane fusion protein (MFP) (TC 8.A.1) family.</text>
</comment>
<dbReference type="Gene3D" id="2.40.420.20">
    <property type="match status" value="1"/>
</dbReference>
<keyword evidence="3" id="KW-0813">Transport</keyword>
<dbReference type="InterPro" id="IPR006143">
    <property type="entry name" value="RND_pump_MFP"/>
</dbReference>
<dbReference type="Gene3D" id="2.40.50.100">
    <property type="match status" value="1"/>
</dbReference>
<evidence type="ECO:0000313" key="8">
    <source>
        <dbReference type="EMBL" id="UYW01706.1"/>
    </source>
</evidence>
<evidence type="ECO:0000259" key="4">
    <source>
        <dbReference type="Pfam" id="PF25876"/>
    </source>
</evidence>
<dbReference type="InterPro" id="IPR058625">
    <property type="entry name" value="MdtA-like_BSH"/>
</dbReference>
<evidence type="ECO:0000259" key="5">
    <source>
        <dbReference type="Pfam" id="PF25917"/>
    </source>
</evidence>
<evidence type="ECO:0000256" key="2">
    <source>
        <dbReference type="ARBA" id="ARBA00009477"/>
    </source>
</evidence>
<dbReference type="SUPFAM" id="SSF111369">
    <property type="entry name" value="HlyD-like secretion proteins"/>
    <property type="match status" value="1"/>
</dbReference>
<evidence type="ECO:0000259" key="6">
    <source>
        <dbReference type="Pfam" id="PF25954"/>
    </source>
</evidence>
<name>A0ABY6LZJ9_9FLAO</name>